<feature type="domain" description="Protein kinase" evidence="17">
    <location>
        <begin position="14"/>
        <end position="272"/>
    </location>
</feature>
<dbReference type="PROSITE" id="PS00108">
    <property type="entry name" value="PROTEIN_KINASE_ST"/>
    <property type="match status" value="1"/>
</dbReference>
<evidence type="ECO:0000256" key="14">
    <source>
        <dbReference type="PROSITE-ProRule" id="PRU10141"/>
    </source>
</evidence>
<dbReference type="Pfam" id="PF08332">
    <property type="entry name" value="CaMKII_AD"/>
    <property type="match status" value="1"/>
</dbReference>
<evidence type="ECO:0000256" key="7">
    <source>
        <dbReference type="ARBA" id="ARBA00022777"/>
    </source>
</evidence>
<dbReference type="Gene3D" id="3.10.450.50">
    <property type="match status" value="1"/>
</dbReference>
<evidence type="ECO:0000256" key="10">
    <source>
        <dbReference type="ARBA" id="ARBA00047307"/>
    </source>
</evidence>
<evidence type="ECO:0000256" key="11">
    <source>
        <dbReference type="ARBA" id="ARBA00047430"/>
    </source>
</evidence>
<dbReference type="PROSITE" id="PS50011">
    <property type="entry name" value="PROTEIN_KINASE_DOM"/>
    <property type="match status" value="1"/>
</dbReference>
<comment type="similarity">
    <text evidence="1">Belongs to the protein kinase superfamily. CAMK Ser/Thr protein kinase family. CaMK subfamily.</text>
</comment>
<dbReference type="GeneTree" id="ENSGT00940000156481"/>
<keyword evidence="16" id="KW-0472">Membrane</keyword>
<keyword evidence="8 14" id="KW-0067">ATP-binding</keyword>
<keyword evidence="4" id="KW-0597">Phosphoprotein</keyword>
<comment type="catalytic activity">
    <reaction evidence="10">
        <text>L-threonyl-[protein] + ATP = O-phospho-L-threonyl-[protein] + ADP + H(+)</text>
        <dbReference type="Rhea" id="RHEA:46608"/>
        <dbReference type="Rhea" id="RHEA-COMP:11060"/>
        <dbReference type="Rhea" id="RHEA-COMP:11605"/>
        <dbReference type="ChEBI" id="CHEBI:15378"/>
        <dbReference type="ChEBI" id="CHEBI:30013"/>
        <dbReference type="ChEBI" id="CHEBI:30616"/>
        <dbReference type="ChEBI" id="CHEBI:61977"/>
        <dbReference type="ChEBI" id="CHEBI:456216"/>
        <dbReference type="EC" id="2.7.11.17"/>
    </reaction>
</comment>
<dbReference type="CDD" id="cd14086">
    <property type="entry name" value="STKc_CaMKII"/>
    <property type="match status" value="1"/>
</dbReference>
<dbReference type="GO" id="GO:0004683">
    <property type="term" value="F:calcium/calmodulin-dependent protein kinase activity"/>
    <property type="evidence" value="ECO:0007669"/>
    <property type="project" value="UniProtKB-EC"/>
</dbReference>
<dbReference type="GO" id="GO:0005516">
    <property type="term" value="F:calmodulin binding"/>
    <property type="evidence" value="ECO:0007669"/>
    <property type="project" value="UniProtKB-KW"/>
</dbReference>
<dbReference type="SUPFAM" id="SSF54427">
    <property type="entry name" value="NTF2-like"/>
    <property type="match status" value="1"/>
</dbReference>
<reference evidence="18" key="2">
    <citation type="submission" date="2025-08" db="UniProtKB">
        <authorList>
            <consortium name="Ensembl"/>
        </authorList>
    </citation>
    <scope>IDENTIFICATION</scope>
</reference>
<evidence type="ECO:0000256" key="8">
    <source>
        <dbReference type="ARBA" id="ARBA00022840"/>
    </source>
</evidence>
<keyword evidence="5" id="KW-0808">Transferase</keyword>
<keyword evidence="19" id="KW-1185">Reference proteome</keyword>
<keyword evidence="7" id="KW-0418">Kinase</keyword>
<dbReference type="InterPro" id="IPR000719">
    <property type="entry name" value="Prot_kinase_dom"/>
</dbReference>
<dbReference type="FunFam" id="3.30.200.20:FF:000002">
    <property type="entry name" value="Calcium/calmodulin-dependent protein kinase type II subunit delta isoform 2"/>
    <property type="match status" value="1"/>
</dbReference>
<feature type="transmembrane region" description="Helical" evidence="16">
    <location>
        <begin position="362"/>
        <end position="380"/>
    </location>
</feature>
<evidence type="ECO:0000256" key="12">
    <source>
        <dbReference type="ARBA" id="ARBA00056581"/>
    </source>
</evidence>
<dbReference type="PANTHER" id="PTHR24347">
    <property type="entry name" value="SERINE/THREONINE-PROTEIN KINASE"/>
    <property type="match status" value="1"/>
</dbReference>
<dbReference type="SUPFAM" id="SSF56112">
    <property type="entry name" value="Protein kinase-like (PK-like)"/>
    <property type="match status" value="1"/>
</dbReference>
<evidence type="ECO:0000256" key="4">
    <source>
        <dbReference type="ARBA" id="ARBA00022553"/>
    </source>
</evidence>
<dbReference type="Gene3D" id="3.30.200.20">
    <property type="entry name" value="Phosphorylase Kinase, domain 1"/>
    <property type="match status" value="1"/>
</dbReference>
<feature type="region of interest" description="Disordered" evidence="15">
    <location>
        <begin position="302"/>
        <end position="325"/>
    </location>
</feature>
<dbReference type="FunFam" id="3.10.450.50:FF:000001">
    <property type="entry name" value="calcium/calmodulin-dependent protein kinase type II subunit gamma isoform X1"/>
    <property type="match status" value="1"/>
</dbReference>
<dbReference type="InterPro" id="IPR011009">
    <property type="entry name" value="Kinase-like_dom_sf"/>
</dbReference>
<evidence type="ECO:0000313" key="18">
    <source>
        <dbReference type="Ensembl" id="ENSOMYP00000085919.2"/>
    </source>
</evidence>
<evidence type="ECO:0000256" key="3">
    <source>
        <dbReference type="ARBA" id="ARBA00022527"/>
    </source>
</evidence>
<protein>
    <recommendedName>
        <fullName evidence="2">calcium/calmodulin-dependent protein kinase</fullName>
        <ecNumber evidence="2">2.7.11.17</ecNumber>
    </recommendedName>
</protein>
<evidence type="ECO:0000256" key="9">
    <source>
        <dbReference type="ARBA" id="ARBA00022860"/>
    </source>
</evidence>
<dbReference type="Gene3D" id="1.10.510.10">
    <property type="entry name" value="Transferase(Phosphotransferase) domain 1"/>
    <property type="match status" value="1"/>
</dbReference>
<evidence type="ECO:0000259" key="17">
    <source>
        <dbReference type="PROSITE" id="PS50011"/>
    </source>
</evidence>
<keyword evidence="16" id="KW-1133">Transmembrane helix</keyword>
<evidence type="ECO:0000256" key="6">
    <source>
        <dbReference type="ARBA" id="ARBA00022741"/>
    </source>
</evidence>
<organism evidence="18 19">
    <name type="scientific">Oncorhynchus mykiss</name>
    <name type="common">Rainbow trout</name>
    <name type="synonym">Salmo gairdneri</name>
    <dbReference type="NCBI Taxonomy" id="8022"/>
    <lineage>
        <taxon>Eukaryota</taxon>
        <taxon>Metazoa</taxon>
        <taxon>Chordata</taxon>
        <taxon>Craniata</taxon>
        <taxon>Vertebrata</taxon>
        <taxon>Euteleostomi</taxon>
        <taxon>Actinopterygii</taxon>
        <taxon>Neopterygii</taxon>
        <taxon>Teleostei</taxon>
        <taxon>Protacanthopterygii</taxon>
        <taxon>Salmoniformes</taxon>
        <taxon>Salmonidae</taxon>
        <taxon>Salmoninae</taxon>
        <taxon>Oncorhynchus</taxon>
    </lineage>
</organism>
<evidence type="ECO:0000256" key="15">
    <source>
        <dbReference type="SAM" id="MobiDB-lite"/>
    </source>
</evidence>
<feature type="binding site" evidence="14">
    <location>
        <position position="43"/>
    </location>
    <ligand>
        <name>ATP</name>
        <dbReference type="ChEBI" id="CHEBI:30616"/>
    </ligand>
</feature>
<proteinExistence type="inferred from homology"/>
<dbReference type="FunFam" id="1.10.510.10:FF:000001">
    <property type="entry name" value="Calcium/calmodulin-dependent protein kinase type II subunit delta"/>
    <property type="match status" value="1"/>
</dbReference>
<dbReference type="GO" id="GO:0043226">
    <property type="term" value="C:organelle"/>
    <property type="evidence" value="ECO:0007669"/>
    <property type="project" value="UniProtKB-ARBA"/>
</dbReference>
<dbReference type="AlphaFoldDB" id="A0A8C7WD11"/>
<dbReference type="SMART" id="SM00220">
    <property type="entry name" value="S_TKc"/>
    <property type="match status" value="1"/>
</dbReference>
<name>A0A8C7WD11_ONCMY</name>
<evidence type="ECO:0000256" key="5">
    <source>
        <dbReference type="ARBA" id="ARBA00022679"/>
    </source>
</evidence>
<dbReference type="Gene3D" id="6.10.140.620">
    <property type="match status" value="1"/>
</dbReference>
<comment type="catalytic activity">
    <reaction evidence="11">
        <text>L-seryl-[protein] + ATP = O-phospho-L-seryl-[protein] + ADP + H(+)</text>
        <dbReference type="Rhea" id="RHEA:17989"/>
        <dbReference type="Rhea" id="RHEA-COMP:9863"/>
        <dbReference type="Rhea" id="RHEA-COMP:11604"/>
        <dbReference type="ChEBI" id="CHEBI:15378"/>
        <dbReference type="ChEBI" id="CHEBI:29999"/>
        <dbReference type="ChEBI" id="CHEBI:30616"/>
        <dbReference type="ChEBI" id="CHEBI:83421"/>
        <dbReference type="ChEBI" id="CHEBI:456216"/>
        <dbReference type="EC" id="2.7.11.17"/>
    </reaction>
</comment>
<dbReference type="InterPro" id="IPR008271">
    <property type="entry name" value="Ser/Thr_kinase_AS"/>
</dbReference>
<dbReference type="PROSITE" id="PS00107">
    <property type="entry name" value="PROTEIN_KINASE_ATP"/>
    <property type="match status" value="1"/>
</dbReference>
<sequence length="515" mass="58333">MAAIVTSTRFTDEYQLYEELGKGAFSVVRRCVKKSNGQEFAAKIINTKKLSARDHQKLEREARICRLLKHPNIVRLHESISEEGFHYLVFDLVTGGELFEDIVAREYYSEADASQCINQILESVHHMHQHDIVHRDLKPENLLLASKLKGAAVKLADFGLAIEVQGDEQAWFGFAGTPGYLSPEVLRKDPYGKPVDIWACGVVLYILLVGYPPFWDEDQHKLYQQIKAGAYDFPSPEWDTVTPEAKNLINQMLTINPTKRITADQALKHPWVCQRSTVASMMHRQETVECLRKFNARRKLKPQTNNNKNSVVSSTSSTKDSSISSSAPMVSHLYLKHGEGGGLHALPLSICDRSTPRVSNRIWPSLSLLPFFFLAVVLWISARKQEIIKITEQLIEAINNGDFEAYTRICDPGLTSFEPEALGNLVEGMDFHKFYFENLLSKNSKPVHTTILNPHVHLIGEDAACIAYIRLTQYIDSQGRPRSCQSEETRVWHRRDAKWLNVHFHCSGAPAAPLQ</sequence>
<evidence type="ECO:0000256" key="16">
    <source>
        <dbReference type="SAM" id="Phobius"/>
    </source>
</evidence>
<keyword evidence="16" id="KW-0812">Transmembrane</keyword>
<comment type="function">
    <text evidence="12">CaM-kinase II (CAMK2) is a prominent kinase in the central nervous system.</text>
</comment>
<feature type="compositionally biased region" description="Low complexity" evidence="15">
    <location>
        <begin position="305"/>
        <end position="325"/>
    </location>
</feature>
<dbReference type="GO" id="GO:0005524">
    <property type="term" value="F:ATP binding"/>
    <property type="evidence" value="ECO:0007669"/>
    <property type="project" value="UniProtKB-UniRule"/>
</dbReference>
<evidence type="ECO:0000256" key="13">
    <source>
        <dbReference type="ARBA" id="ARBA00064333"/>
    </source>
</evidence>
<evidence type="ECO:0000313" key="19">
    <source>
        <dbReference type="Proteomes" id="UP000694395"/>
    </source>
</evidence>
<dbReference type="InterPro" id="IPR017441">
    <property type="entry name" value="Protein_kinase_ATP_BS"/>
</dbReference>
<dbReference type="Ensembl" id="ENSOMYT00000093646.2">
    <property type="protein sequence ID" value="ENSOMYP00000085919.2"/>
    <property type="gene ID" value="ENSOMYG00000039685.2"/>
</dbReference>
<dbReference type="Pfam" id="PF00069">
    <property type="entry name" value="Pkinase"/>
    <property type="match status" value="1"/>
</dbReference>
<reference evidence="18" key="1">
    <citation type="submission" date="2020-07" db="EMBL/GenBank/DDBJ databases">
        <title>A long reads based de novo assembly of the rainbow trout Arlee double haploid line genome.</title>
        <authorList>
            <person name="Gao G."/>
            <person name="Palti Y."/>
        </authorList>
    </citation>
    <scope>NUCLEOTIDE SEQUENCE [LARGE SCALE GENOMIC DNA]</scope>
</reference>
<keyword evidence="6 14" id="KW-0547">Nucleotide-binding</keyword>
<dbReference type="InterPro" id="IPR032710">
    <property type="entry name" value="NTF2-like_dom_sf"/>
</dbReference>
<dbReference type="Proteomes" id="UP000694395">
    <property type="component" value="Chromosome 23"/>
</dbReference>
<keyword evidence="3" id="KW-0723">Serine/threonine-protein kinase</keyword>
<evidence type="ECO:0000256" key="1">
    <source>
        <dbReference type="ARBA" id="ARBA00005354"/>
    </source>
</evidence>
<evidence type="ECO:0000256" key="2">
    <source>
        <dbReference type="ARBA" id="ARBA00012434"/>
    </source>
</evidence>
<dbReference type="EC" id="2.7.11.17" evidence="2"/>
<keyword evidence="9" id="KW-0112">Calmodulin-binding</keyword>
<accession>A0A8C7WD11</accession>
<dbReference type="InterPro" id="IPR013543">
    <property type="entry name" value="Ca/CaM-dep_prot_kinase-assoc"/>
</dbReference>
<reference evidence="18" key="3">
    <citation type="submission" date="2025-09" db="UniProtKB">
        <authorList>
            <consortium name="Ensembl"/>
        </authorList>
    </citation>
    <scope>IDENTIFICATION</scope>
</reference>
<comment type="subunit">
    <text evidence="13">CAMK2 is composed of four different chains: alpha, beta, gamma, and delta. The different isoforms assemble into homo- or heteromultimeric holoenzymes composed of 8 to 12 subunits.</text>
</comment>